<feature type="domain" description="Pseudouridine synthase RsuA/RluA-like" evidence="4">
    <location>
        <begin position="87"/>
        <end position="236"/>
    </location>
</feature>
<keyword evidence="6" id="KW-1185">Reference proteome</keyword>
<dbReference type="CDD" id="cd02869">
    <property type="entry name" value="PseudoU_synth_RluA_like"/>
    <property type="match status" value="1"/>
</dbReference>
<comment type="similarity">
    <text evidence="1">Belongs to the pseudouridine synthase RluA family.</text>
</comment>
<organism evidence="5 6">
    <name type="scientific">Citrifermentans bremense</name>
    <dbReference type="NCBI Taxonomy" id="60035"/>
    <lineage>
        <taxon>Bacteria</taxon>
        <taxon>Pseudomonadati</taxon>
        <taxon>Thermodesulfobacteriota</taxon>
        <taxon>Desulfuromonadia</taxon>
        <taxon>Geobacterales</taxon>
        <taxon>Geobacteraceae</taxon>
        <taxon>Citrifermentans</taxon>
    </lineage>
</organism>
<evidence type="ECO:0000256" key="1">
    <source>
        <dbReference type="ARBA" id="ARBA00010876"/>
    </source>
</evidence>
<evidence type="ECO:0000256" key="2">
    <source>
        <dbReference type="ARBA" id="ARBA00023235"/>
    </source>
</evidence>
<dbReference type="GO" id="GO:0140098">
    <property type="term" value="F:catalytic activity, acting on RNA"/>
    <property type="evidence" value="ECO:0007669"/>
    <property type="project" value="UniProtKB-ARBA"/>
</dbReference>
<dbReference type="PANTHER" id="PTHR21600:SF44">
    <property type="entry name" value="RIBOSOMAL LARGE SUBUNIT PSEUDOURIDINE SYNTHASE D"/>
    <property type="match status" value="1"/>
</dbReference>
<dbReference type="Gene3D" id="3.10.290.10">
    <property type="entry name" value="RNA-binding S4 domain"/>
    <property type="match status" value="1"/>
</dbReference>
<dbReference type="PROSITE" id="PS50889">
    <property type="entry name" value="S4"/>
    <property type="match status" value="1"/>
</dbReference>
<keyword evidence="3" id="KW-0694">RNA-binding</keyword>
<sequence length="297" mass="32812">MILTARVDAELAGTRLDDAAKSLFPQYSKGEIRRIIDWGGCYLSQTLVRVASRTVKEGEEIALGIMEAERCIELVYKKEELLYEDKDFLAVYKAAGFNSQRTPYQLKGTVEYAVECYMKSIGLRDPSRVVHRLDRGTSGVMFFPKHKQAATLISNLLKDGKVQKTYWALVSGSPDQQNWKVDAPLGKVSKFKYGVALNGKPAKTVFRVVGEGAGVAAVEAKPLTGRTHQIRVHLAHSGFPIIGDEAYGGIPAARMMLHCRGMRFTNARGKVIEAFAPIDAEFEAAAREGIWKESAEP</sequence>
<dbReference type="PANTHER" id="PTHR21600">
    <property type="entry name" value="MITOCHONDRIAL RNA PSEUDOURIDINE SYNTHASE"/>
    <property type="match status" value="1"/>
</dbReference>
<proteinExistence type="inferred from homology"/>
<dbReference type="KEGG" id="gbn:GEOBRER4_35120"/>
<dbReference type="InterPro" id="IPR050188">
    <property type="entry name" value="RluA_PseudoU_synthase"/>
</dbReference>
<dbReference type="InterPro" id="IPR020103">
    <property type="entry name" value="PsdUridine_synth_cat_dom_sf"/>
</dbReference>
<dbReference type="Proteomes" id="UP000515472">
    <property type="component" value="Chromosome"/>
</dbReference>
<evidence type="ECO:0000313" key="5">
    <source>
        <dbReference type="EMBL" id="BCG48762.1"/>
    </source>
</evidence>
<dbReference type="GO" id="GO:0009982">
    <property type="term" value="F:pseudouridine synthase activity"/>
    <property type="evidence" value="ECO:0007669"/>
    <property type="project" value="InterPro"/>
</dbReference>
<dbReference type="InterPro" id="IPR006145">
    <property type="entry name" value="PsdUridine_synth_RsuA/RluA"/>
</dbReference>
<dbReference type="Gene3D" id="3.30.2350.10">
    <property type="entry name" value="Pseudouridine synthase"/>
    <property type="match status" value="1"/>
</dbReference>
<dbReference type="EMBL" id="AP023213">
    <property type="protein sequence ID" value="BCG48762.1"/>
    <property type="molecule type" value="Genomic_DNA"/>
</dbReference>
<dbReference type="RefSeq" id="WP_185243401.1">
    <property type="nucleotide sequence ID" value="NZ_AP023213.1"/>
</dbReference>
<name>A0A6S6M334_9BACT</name>
<dbReference type="AlphaFoldDB" id="A0A6S6M334"/>
<dbReference type="InterPro" id="IPR036986">
    <property type="entry name" value="S4_RNA-bd_sf"/>
</dbReference>
<evidence type="ECO:0000313" key="6">
    <source>
        <dbReference type="Proteomes" id="UP000515472"/>
    </source>
</evidence>
<evidence type="ECO:0000259" key="4">
    <source>
        <dbReference type="Pfam" id="PF00849"/>
    </source>
</evidence>
<reference evidence="5 6" key="1">
    <citation type="submission" date="2020-06" db="EMBL/GenBank/DDBJ databases">
        <title>Interaction of electrochemicaly active bacteria, Geobacter bremensis R4 on different carbon anode.</title>
        <authorList>
            <person name="Meng L."/>
            <person name="Yoshida N."/>
        </authorList>
    </citation>
    <scope>NUCLEOTIDE SEQUENCE [LARGE SCALE GENOMIC DNA]</scope>
    <source>
        <strain evidence="5 6">R4</strain>
    </source>
</reference>
<dbReference type="SUPFAM" id="SSF55120">
    <property type="entry name" value="Pseudouridine synthase"/>
    <property type="match status" value="1"/>
</dbReference>
<keyword evidence="2" id="KW-0413">Isomerase</keyword>
<evidence type="ECO:0000256" key="3">
    <source>
        <dbReference type="PROSITE-ProRule" id="PRU00182"/>
    </source>
</evidence>
<dbReference type="GO" id="GO:0000455">
    <property type="term" value="P:enzyme-directed rRNA pseudouridine synthesis"/>
    <property type="evidence" value="ECO:0007669"/>
    <property type="project" value="TreeGrafter"/>
</dbReference>
<gene>
    <name evidence="5" type="ORF">GEOBRER4_n3657</name>
</gene>
<dbReference type="Pfam" id="PF00849">
    <property type="entry name" value="PseudoU_synth_2"/>
    <property type="match status" value="1"/>
</dbReference>
<protein>
    <submittedName>
        <fullName evidence="5">Pseudouridine synthase, Glov_3178 type</fullName>
    </submittedName>
</protein>
<dbReference type="GO" id="GO:0003723">
    <property type="term" value="F:RNA binding"/>
    <property type="evidence" value="ECO:0007669"/>
    <property type="project" value="UniProtKB-KW"/>
</dbReference>
<accession>A0A6S6M334</accession>